<dbReference type="GO" id="GO:0005524">
    <property type="term" value="F:ATP binding"/>
    <property type="evidence" value="ECO:0007669"/>
    <property type="project" value="UniProtKB-KW"/>
</dbReference>
<dbReference type="AlphaFoldDB" id="E8R129"/>
<dbReference type="GO" id="GO:0000160">
    <property type="term" value="P:phosphorelay signal transduction system"/>
    <property type="evidence" value="ECO:0007669"/>
    <property type="project" value="InterPro"/>
</dbReference>
<dbReference type="STRING" id="575540.Isop_2814"/>
<dbReference type="OrthoDB" id="9759232at2"/>
<evidence type="ECO:0000259" key="7">
    <source>
        <dbReference type="PROSITE" id="PS50045"/>
    </source>
</evidence>
<dbReference type="SUPFAM" id="SSF46689">
    <property type="entry name" value="Homeodomain-like"/>
    <property type="match status" value="1"/>
</dbReference>
<dbReference type="EMBL" id="CP002353">
    <property type="protein sequence ID" value="ADV63380.1"/>
    <property type="molecule type" value="Genomic_DNA"/>
</dbReference>
<dbReference type="GO" id="GO:0006355">
    <property type="term" value="P:regulation of DNA-templated transcription"/>
    <property type="evidence" value="ECO:0007669"/>
    <property type="project" value="InterPro"/>
</dbReference>
<dbReference type="InterPro" id="IPR058031">
    <property type="entry name" value="AAA_lid_NorR"/>
</dbReference>
<dbReference type="InParanoid" id="E8R129"/>
<evidence type="ECO:0000259" key="8">
    <source>
        <dbReference type="PROSITE" id="PS50110"/>
    </source>
</evidence>
<dbReference type="InterPro" id="IPR025662">
    <property type="entry name" value="Sigma_54_int_dom_ATP-bd_1"/>
</dbReference>
<feature type="domain" description="Response regulatory" evidence="8">
    <location>
        <begin position="13"/>
        <end position="127"/>
    </location>
</feature>
<dbReference type="InterPro" id="IPR003593">
    <property type="entry name" value="AAA+_ATPase"/>
</dbReference>
<dbReference type="CDD" id="cd00009">
    <property type="entry name" value="AAA"/>
    <property type="match status" value="1"/>
</dbReference>
<dbReference type="Pfam" id="PF02954">
    <property type="entry name" value="HTH_8"/>
    <property type="match status" value="1"/>
</dbReference>
<dbReference type="InterPro" id="IPR009057">
    <property type="entry name" value="Homeodomain-like_sf"/>
</dbReference>
<dbReference type="KEGG" id="ipa:Isop_2814"/>
<dbReference type="PROSITE" id="PS00675">
    <property type="entry name" value="SIGMA54_INTERACT_1"/>
    <property type="match status" value="1"/>
</dbReference>
<evidence type="ECO:0000256" key="3">
    <source>
        <dbReference type="ARBA" id="ARBA00023015"/>
    </source>
</evidence>
<dbReference type="Pfam" id="PF00072">
    <property type="entry name" value="Response_reg"/>
    <property type="match status" value="1"/>
</dbReference>
<dbReference type="SUPFAM" id="SSF52540">
    <property type="entry name" value="P-loop containing nucleoside triphosphate hydrolases"/>
    <property type="match status" value="1"/>
</dbReference>
<dbReference type="PROSITE" id="PS00676">
    <property type="entry name" value="SIGMA54_INTERACT_2"/>
    <property type="match status" value="1"/>
</dbReference>
<dbReference type="InterPro" id="IPR025944">
    <property type="entry name" value="Sigma_54_int_dom_CS"/>
</dbReference>
<dbReference type="Pfam" id="PF25601">
    <property type="entry name" value="AAA_lid_14"/>
    <property type="match status" value="1"/>
</dbReference>
<keyword evidence="1" id="KW-0547">Nucleotide-binding</keyword>
<dbReference type="Proteomes" id="UP000008631">
    <property type="component" value="Chromosome"/>
</dbReference>
<dbReference type="PROSITE" id="PS50110">
    <property type="entry name" value="RESPONSE_REGULATORY"/>
    <property type="match status" value="1"/>
</dbReference>
<sequence>MGRDMRTSSLPFTALVVDDDPSIRQSLRLCIESENGRVHQAGTASGCLDALDRSRFDVILLDLWLGSDSGLNVLPEILRRQPGSGVIVVTAYATYESAVEAMRLGAVDYLPKPFTPEQVRTSIRRVITTGLLRRQFNELQDRLNETESENSFETCSPVYAAFLQTAVRAAASNAVVLLRGESGTGKTVLARWIRKHSLRPDGPFVTVHCPMLSNELMASVLFGHKKGAFTGAVTDAVGKVEEAENGTLFLDEVGDLNADAQARVLRFLNDRTYERVGEAKERRGNVRLIAATNRALEEDVRAGRFREDLFFRLNVITLIVPALRDRPEDVLPMAHHYLSYFERRQGRRNLIFSNSCETAIKAHTWPGNLRELRNAVERATILCPSSVIEAHDLGLVWRSAHPGQGDELVLGGDVSLREIEREHIARVVARAGSFEAAARILGINSTTLQRKRKRYGLS</sequence>
<dbReference type="Pfam" id="PF00158">
    <property type="entry name" value="Sigma54_activat"/>
    <property type="match status" value="1"/>
</dbReference>
<dbReference type="Gene3D" id="1.10.8.60">
    <property type="match status" value="1"/>
</dbReference>
<keyword evidence="6" id="KW-0597">Phosphoprotein</keyword>
<dbReference type="InterPro" id="IPR011006">
    <property type="entry name" value="CheY-like_superfamily"/>
</dbReference>
<evidence type="ECO:0000313" key="10">
    <source>
        <dbReference type="Proteomes" id="UP000008631"/>
    </source>
</evidence>
<reference evidence="9 10" key="2">
    <citation type="journal article" date="2011" name="Stand. Genomic Sci.">
        <title>Complete genome sequence of Isosphaera pallida type strain (IS1B).</title>
        <authorList>
            <consortium name="US DOE Joint Genome Institute (JGI-PGF)"/>
            <person name="Goker M."/>
            <person name="Cleland D."/>
            <person name="Saunders E."/>
            <person name="Lapidus A."/>
            <person name="Nolan M."/>
            <person name="Lucas S."/>
            <person name="Hammon N."/>
            <person name="Deshpande S."/>
            <person name="Cheng J.F."/>
            <person name="Tapia R."/>
            <person name="Han C."/>
            <person name="Goodwin L."/>
            <person name="Pitluck S."/>
            <person name="Liolios K."/>
            <person name="Pagani I."/>
            <person name="Ivanova N."/>
            <person name="Mavromatis K."/>
            <person name="Pati A."/>
            <person name="Chen A."/>
            <person name="Palaniappan K."/>
            <person name="Land M."/>
            <person name="Hauser L."/>
            <person name="Chang Y.J."/>
            <person name="Jeffries C.D."/>
            <person name="Detter J.C."/>
            <person name="Beck B."/>
            <person name="Woyke T."/>
            <person name="Bristow J."/>
            <person name="Eisen J.A."/>
            <person name="Markowitz V."/>
            <person name="Hugenholtz P."/>
            <person name="Kyrpides N.C."/>
            <person name="Klenk H.P."/>
        </authorList>
    </citation>
    <scope>NUCLEOTIDE SEQUENCE [LARGE SCALE GENOMIC DNA]</scope>
    <source>
        <strain evidence="10">ATCC 43644 / DSM 9630 / IS1B</strain>
    </source>
</reference>
<evidence type="ECO:0000256" key="5">
    <source>
        <dbReference type="ARBA" id="ARBA00023163"/>
    </source>
</evidence>
<name>E8R129_ISOPI</name>
<dbReference type="InterPro" id="IPR025943">
    <property type="entry name" value="Sigma_54_int_dom_ATP-bd_2"/>
</dbReference>
<reference key="1">
    <citation type="submission" date="2010-11" db="EMBL/GenBank/DDBJ databases">
        <title>The complete sequence of chromosome of Isophaera pallida ATCC 43644.</title>
        <authorList>
            <consortium name="US DOE Joint Genome Institute (JGI-PGF)"/>
            <person name="Lucas S."/>
            <person name="Copeland A."/>
            <person name="Lapidus A."/>
            <person name="Bruce D."/>
            <person name="Goodwin L."/>
            <person name="Pitluck S."/>
            <person name="Kyrpides N."/>
            <person name="Mavromatis K."/>
            <person name="Pagani I."/>
            <person name="Ivanova N."/>
            <person name="Saunders E."/>
            <person name="Brettin T."/>
            <person name="Detter J.C."/>
            <person name="Han C."/>
            <person name="Tapia R."/>
            <person name="Land M."/>
            <person name="Hauser L."/>
            <person name="Markowitz V."/>
            <person name="Cheng J.-F."/>
            <person name="Hugenholtz P."/>
            <person name="Woyke T."/>
            <person name="Wu D."/>
            <person name="Eisen J.A."/>
        </authorList>
    </citation>
    <scope>NUCLEOTIDE SEQUENCE</scope>
    <source>
        <strain>ATCC 43644</strain>
    </source>
</reference>
<dbReference type="Gene3D" id="1.10.10.60">
    <property type="entry name" value="Homeodomain-like"/>
    <property type="match status" value="1"/>
</dbReference>
<dbReference type="SMART" id="SM00448">
    <property type="entry name" value="REC"/>
    <property type="match status" value="1"/>
</dbReference>
<proteinExistence type="predicted"/>
<keyword evidence="3" id="KW-0805">Transcription regulation</keyword>
<keyword evidence="10" id="KW-1185">Reference proteome</keyword>
<keyword evidence="2" id="KW-0067">ATP-binding</keyword>
<organism evidence="9 10">
    <name type="scientific">Isosphaera pallida (strain ATCC 43644 / DSM 9630 / IS1B)</name>
    <dbReference type="NCBI Taxonomy" id="575540"/>
    <lineage>
        <taxon>Bacteria</taxon>
        <taxon>Pseudomonadati</taxon>
        <taxon>Planctomycetota</taxon>
        <taxon>Planctomycetia</taxon>
        <taxon>Isosphaerales</taxon>
        <taxon>Isosphaeraceae</taxon>
        <taxon>Isosphaera</taxon>
    </lineage>
</organism>
<dbReference type="FunFam" id="3.40.50.300:FF:000006">
    <property type="entry name" value="DNA-binding transcriptional regulator NtrC"/>
    <property type="match status" value="1"/>
</dbReference>
<dbReference type="GO" id="GO:0043565">
    <property type="term" value="F:sequence-specific DNA binding"/>
    <property type="evidence" value="ECO:0007669"/>
    <property type="project" value="InterPro"/>
</dbReference>
<dbReference type="eggNOG" id="COG2204">
    <property type="taxonomic scope" value="Bacteria"/>
</dbReference>
<dbReference type="HOGENOM" id="CLU_000445_0_6_0"/>
<protein>
    <submittedName>
        <fullName evidence="9">Two component, sigma54 specific, transcriptional regulator, Fis family</fullName>
    </submittedName>
</protein>
<dbReference type="InterPro" id="IPR002078">
    <property type="entry name" value="Sigma_54_int"/>
</dbReference>
<dbReference type="Gene3D" id="3.40.50.2300">
    <property type="match status" value="1"/>
</dbReference>
<feature type="domain" description="Sigma-54 factor interaction" evidence="7">
    <location>
        <begin position="156"/>
        <end position="381"/>
    </location>
</feature>
<evidence type="ECO:0000256" key="4">
    <source>
        <dbReference type="ARBA" id="ARBA00023125"/>
    </source>
</evidence>
<dbReference type="SMART" id="SM00382">
    <property type="entry name" value="AAA"/>
    <property type="match status" value="1"/>
</dbReference>
<accession>E8R129</accession>
<keyword evidence="4" id="KW-0238">DNA-binding</keyword>
<keyword evidence="5" id="KW-0804">Transcription</keyword>
<dbReference type="PROSITE" id="PS00688">
    <property type="entry name" value="SIGMA54_INTERACT_3"/>
    <property type="match status" value="1"/>
</dbReference>
<gene>
    <name evidence="9" type="ordered locus">Isop_2814</name>
</gene>
<evidence type="ECO:0000313" key="9">
    <source>
        <dbReference type="EMBL" id="ADV63380.1"/>
    </source>
</evidence>
<feature type="modified residue" description="4-aspartylphosphate" evidence="6">
    <location>
        <position position="62"/>
    </location>
</feature>
<evidence type="ECO:0000256" key="2">
    <source>
        <dbReference type="ARBA" id="ARBA00022840"/>
    </source>
</evidence>
<dbReference type="InterPro" id="IPR002197">
    <property type="entry name" value="HTH_Fis"/>
</dbReference>
<dbReference type="PANTHER" id="PTHR32071">
    <property type="entry name" value="TRANSCRIPTIONAL REGULATORY PROTEIN"/>
    <property type="match status" value="1"/>
</dbReference>
<evidence type="ECO:0000256" key="6">
    <source>
        <dbReference type="PROSITE-ProRule" id="PRU00169"/>
    </source>
</evidence>
<evidence type="ECO:0000256" key="1">
    <source>
        <dbReference type="ARBA" id="ARBA00022741"/>
    </source>
</evidence>
<dbReference type="InterPro" id="IPR027417">
    <property type="entry name" value="P-loop_NTPase"/>
</dbReference>
<dbReference type="InterPro" id="IPR001789">
    <property type="entry name" value="Sig_transdc_resp-reg_receiver"/>
</dbReference>
<dbReference type="Gene3D" id="3.40.50.300">
    <property type="entry name" value="P-loop containing nucleotide triphosphate hydrolases"/>
    <property type="match status" value="1"/>
</dbReference>
<dbReference type="PROSITE" id="PS50045">
    <property type="entry name" value="SIGMA54_INTERACT_4"/>
    <property type="match status" value="1"/>
</dbReference>
<dbReference type="SUPFAM" id="SSF52172">
    <property type="entry name" value="CheY-like"/>
    <property type="match status" value="1"/>
</dbReference>